<keyword evidence="4 5" id="KW-0413">Isomerase</keyword>
<proteinExistence type="inferred from homology"/>
<dbReference type="eggNOG" id="COG0545">
    <property type="taxonomic scope" value="Bacteria"/>
</dbReference>
<dbReference type="PROSITE" id="PS50059">
    <property type="entry name" value="FKBP_PPIASE"/>
    <property type="match status" value="1"/>
</dbReference>
<evidence type="ECO:0000259" key="7">
    <source>
        <dbReference type="PROSITE" id="PS50059"/>
    </source>
</evidence>
<dbReference type="Proteomes" id="UP000054537">
    <property type="component" value="Unassembled WGS sequence"/>
</dbReference>
<evidence type="ECO:0000313" key="9">
    <source>
        <dbReference type="Proteomes" id="UP000054537"/>
    </source>
</evidence>
<dbReference type="SUPFAM" id="SSF54534">
    <property type="entry name" value="FKBP-like"/>
    <property type="match status" value="1"/>
</dbReference>
<dbReference type="Gene3D" id="3.10.50.40">
    <property type="match status" value="1"/>
</dbReference>
<dbReference type="PANTHER" id="PTHR43811:SF19">
    <property type="entry name" value="39 KDA FK506-BINDING NUCLEAR PROTEIN"/>
    <property type="match status" value="1"/>
</dbReference>
<dbReference type="EC" id="5.2.1.8" evidence="6"/>
<dbReference type="RefSeq" id="WP_043533778.1">
    <property type="nucleotide sequence ID" value="NZ_BAABKU010000005.1"/>
</dbReference>
<reference evidence="8 9" key="1">
    <citation type="submission" date="2014-10" db="EMBL/GenBank/DDBJ databases">
        <title>Draft genome sequence of Actinoplanes utahensis NRRL 12052.</title>
        <authorList>
            <person name="Velasco-Bucheli B."/>
            <person name="del Cerro C."/>
            <person name="Hormigo D."/>
            <person name="Garcia J.L."/>
            <person name="Acebal C."/>
            <person name="Arroyo M."/>
            <person name="de la Mata I."/>
        </authorList>
    </citation>
    <scope>NUCLEOTIDE SEQUENCE [LARGE SCALE GENOMIC DNA]</scope>
    <source>
        <strain evidence="8 9">NRRL 12052</strain>
    </source>
</reference>
<gene>
    <name evidence="8" type="ORF">MB27_42050</name>
</gene>
<comment type="catalytic activity">
    <reaction evidence="1 5 6">
        <text>[protein]-peptidylproline (omega=180) = [protein]-peptidylproline (omega=0)</text>
        <dbReference type="Rhea" id="RHEA:16237"/>
        <dbReference type="Rhea" id="RHEA-COMP:10747"/>
        <dbReference type="Rhea" id="RHEA-COMP:10748"/>
        <dbReference type="ChEBI" id="CHEBI:83833"/>
        <dbReference type="ChEBI" id="CHEBI:83834"/>
        <dbReference type="EC" id="5.2.1.8"/>
    </reaction>
</comment>
<dbReference type="OrthoDB" id="25996at2"/>
<evidence type="ECO:0000256" key="6">
    <source>
        <dbReference type="RuleBase" id="RU003915"/>
    </source>
</evidence>
<organism evidence="8 9">
    <name type="scientific">Actinoplanes utahensis</name>
    <dbReference type="NCBI Taxonomy" id="1869"/>
    <lineage>
        <taxon>Bacteria</taxon>
        <taxon>Bacillati</taxon>
        <taxon>Actinomycetota</taxon>
        <taxon>Actinomycetes</taxon>
        <taxon>Micromonosporales</taxon>
        <taxon>Micromonosporaceae</taxon>
        <taxon>Actinoplanes</taxon>
    </lineage>
</organism>
<dbReference type="STRING" id="1869.MB27_42050"/>
<evidence type="ECO:0000313" key="8">
    <source>
        <dbReference type="EMBL" id="KHD72215.1"/>
    </source>
</evidence>
<dbReference type="AlphaFoldDB" id="A0A0A6U848"/>
<name>A0A0A6U848_ACTUT</name>
<feature type="domain" description="PPIase FKBP-type" evidence="7">
    <location>
        <begin position="33"/>
        <end position="122"/>
    </location>
</feature>
<evidence type="ECO:0000256" key="3">
    <source>
        <dbReference type="ARBA" id="ARBA00023110"/>
    </source>
</evidence>
<evidence type="ECO:0000256" key="4">
    <source>
        <dbReference type="ARBA" id="ARBA00023235"/>
    </source>
</evidence>
<dbReference type="InterPro" id="IPR001179">
    <property type="entry name" value="PPIase_FKBP_dom"/>
</dbReference>
<keyword evidence="3 5" id="KW-0697">Rotamase</keyword>
<accession>A0A0A6U848</accession>
<dbReference type="InterPro" id="IPR046357">
    <property type="entry name" value="PPIase_dom_sf"/>
</dbReference>
<dbReference type="GO" id="GO:0003755">
    <property type="term" value="F:peptidyl-prolyl cis-trans isomerase activity"/>
    <property type="evidence" value="ECO:0007669"/>
    <property type="project" value="UniProtKB-UniRule"/>
</dbReference>
<protein>
    <recommendedName>
        <fullName evidence="6">Peptidyl-prolyl cis-trans isomerase</fullName>
        <ecNumber evidence="6">5.2.1.8</ecNumber>
    </recommendedName>
</protein>
<comment type="caution">
    <text evidence="8">The sequence shown here is derived from an EMBL/GenBank/DDBJ whole genome shotgun (WGS) entry which is preliminary data.</text>
</comment>
<dbReference type="Pfam" id="PF00254">
    <property type="entry name" value="FKBP_C"/>
    <property type="match status" value="1"/>
</dbReference>
<evidence type="ECO:0000256" key="5">
    <source>
        <dbReference type="PROSITE-ProRule" id="PRU00277"/>
    </source>
</evidence>
<dbReference type="FunFam" id="3.10.50.40:FF:000006">
    <property type="entry name" value="Peptidyl-prolyl cis-trans isomerase"/>
    <property type="match status" value="1"/>
</dbReference>
<evidence type="ECO:0000256" key="1">
    <source>
        <dbReference type="ARBA" id="ARBA00000971"/>
    </source>
</evidence>
<sequence>MSKPDVGPIPDAPATELAIEDIVVGEGQEAKPGDFVSVHYVGVAQSTGKEFDASYNRGEPFGFRVAGQQVIAGWDQGVAGMKVGGRRKLIIPPHLGYGARGAAGAIKPNETLVFVVDLLQVH</sequence>
<comment type="similarity">
    <text evidence="2 6">Belongs to the FKBP-type PPIase family.</text>
</comment>
<dbReference type="EMBL" id="JRTT01000139">
    <property type="protein sequence ID" value="KHD72215.1"/>
    <property type="molecule type" value="Genomic_DNA"/>
</dbReference>
<dbReference type="PANTHER" id="PTHR43811">
    <property type="entry name" value="FKBP-TYPE PEPTIDYL-PROLYL CIS-TRANS ISOMERASE FKPA"/>
    <property type="match status" value="1"/>
</dbReference>
<keyword evidence="9" id="KW-1185">Reference proteome</keyword>
<evidence type="ECO:0000256" key="2">
    <source>
        <dbReference type="ARBA" id="ARBA00006577"/>
    </source>
</evidence>